<evidence type="ECO:0000259" key="11">
    <source>
        <dbReference type="Pfam" id="PF02769"/>
    </source>
</evidence>
<evidence type="ECO:0000313" key="12">
    <source>
        <dbReference type="EMBL" id="KPJ64552.1"/>
    </source>
</evidence>
<dbReference type="Gene3D" id="3.90.650.10">
    <property type="entry name" value="PurM-like C-terminal domain"/>
    <property type="match status" value="1"/>
</dbReference>
<dbReference type="Proteomes" id="UP000052020">
    <property type="component" value="Unassembled WGS sequence"/>
</dbReference>
<keyword evidence="6 9" id="KW-0067">ATP-binding</keyword>
<feature type="domain" description="PurM-like N-terminal" evidence="10">
    <location>
        <begin position="21"/>
        <end position="128"/>
    </location>
</feature>
<feature type="domain" description="PurM-like C-terminal" evidence="11">
    <location>
        <begin position="140"/>
        <end position="319"/>
    </location>
</feature>
<dbReference type="EC" id="2.7.9.3" evidence="9"/>
<dbReference type="PATRIC" id="fig|1704032.3.peg.1195"/>
<organism evidence="12 13">
    <name type="scientific">candidate division KD3-62 bacterium DG_56</name>
    <dbReference type="NCBI Taxonomy" id="1704032"/>
    <lineage>
        <taxon>Bacteria</taxon>
        <taxon>candidate division KD3-62</taxon>
    </lineage>
</organism>
<keyword evidence="5 9" id="KW-0418">Kinase</keyword>
<reference evidence="12 13" key="1">
    <citation type="journal article" date="2015" name="Microbiome">
        <title>Genomic resolution of linkages in carbon, nitrogen, and sulfur cycling among widespread estuary sediment bacteria.</title>
        <authorList>
            <person name="Baker B.J."/>
            <person name="Lazar C.S."/>
            <person name="Teske A.P."/>
            <person name="Dick G.J."/>
        </authorList>
    </citation>
    <scope>NUCLEOTIDE SEQUENCE [LARGE SCALE GENOMIC DNA]</scope>
    <source>
        <strain evidence="12">DG_56</strain>
    </source>
</reference>
<feature type="binding site" evidence="9">
    <location>
        <position position="22"/>
    </location>
    <ligand>
        <name>Mg(2+)</name>
        <dbReference type="ChEBI" id="CHEBI:18420"/>
    </ligand>
</feature>
<dbReference type="GO" id="GO:0000287">
    <property type="term" value="F:magnesium ion binding"/>
    <property type="evidence" value="ECO:0007669"/>
    <property type="project" value="UniProtKB-UniRule"/>
</dbReference>
<keyword evidence="8 9" id="KW-0711">Selenium</keyword>
<evidence type="ECO:0000256" key="2">
    <source>
        <dbReference type="ARBA" id="ARBA00022679"/>
    </source>
</evidence>
<comment type="catalytic activity">
    <reaction evidence="9">
        <text>hydrogenselenide + ATP + H2O = selenophosphate + AMP + phosphate + 2 H(+)</text>
        <dbReference type="Rhea" id="RHEA:18737"/>
        <dbReference type="ChEBI" id="CHEBI:15377"/>
        <dbReference type="ChEBI" id="CHEBI:15378"/>
        <dbReference type="ChEBI" id="CHEBI:16144"/>
        <dbReference type="ChEBI" id="CHEBI:29317"/>
        <dbReference type="ChEBI" id="CHEBI:30616"/>
        <dbReference type="ChEBI" id="CHEBI:43474"/>
        <dbReference type="ChEBI" id="CHEBI:456215"/>
        <dbReference type="EC" id="2.7.9.3"/>
    </reaction>
</comment>
<feature type="binding site" evidence="9">
    <location>
        <position position="62"/>
    </location>
    <ligand>
        <name>Mg(2+)</name>
        <dbReference type="ChEBI" id="CHEBI:18420"/>
    </ligand>
</feature>
<dbReference type="CDD" id="cd02195">
    <property type="entry name" value="SelD"/>
    <property type="match status" value="1"/>
</dbReference>
<proteinExistence type="inferred from homology"/>
<keyword evidence="4 9" id="KW-0547">Nucleotide-binding</keyword>
<comment type="similarity">
    <text evidence="1 9">Belongs to the selenophosphate synthase 1 family. Class I subfamily.</text>
</comment>
<evidence type="ECO:0000256" key="4">
    <source>
        <dbReference type="ARBA" id="ARBA00022741"/>
    </source>
</evidence>
<evidence type="ECO:0000256" key="8">
    <source>
        <dbReference type="ARBA" id="ARBA00023266"/>
    </source>
</evidence>
<evidence type="ECO:0000256" key="7">
    <source>
        <dbReference type="ARBA" id="ARBA00022842"/>
    </source>
</evidence>
<evidence type="ECO:0000256" key="6">
    <source>
        <dbReference type="ARBA" id="ARBA00022840"/>
    </source>
</evidence>
<dbReference type="Pfam" id="PF00586">
    <property type="entry name" value="AIRS"/>
    <property type="match status" value="1"/>
</dbReference>
<evidence type="ECO:0000256" key="9">
    <source>
        <dbReference type="HAMAP-Rule" id="MF_00625"/>
    </source>
</evidence>
<protein>
    <recommendedName>
        <fullName evidence="9">Selenide, water dikinase</fullName>
        <ecNumber evidence="9">2.7.9.3</ecNumber>
    </recommendedName>
    <alternativeName>
        <fullName evidence="9">Selenium donor protein</fullName>
    </alternativeName>
    <alternativeName>
        <fullName evidence="9">Selenophosphate synthase</fullName>
    </alternativeName>
</protein>
<dbReference type="InterPro" id="IPR023061">
    <property type="entry name" value="SelD_I"/>
</dbReference>
<dbReference type="InterPro" id="IPR036921">
    <property type="entry name" value="PurM-like_N_sf"/>
</dbReference>
<feature type="binding site" evidence="9">
    <location>
        <position position="198"/>
    </location>
    <ligand>
        <name>Mg(2+)</name>
        <dbReference type="ChEBI" id="CHEBI:18420"/>
    </ligand>
</feature>
<dbReference type="SUPFAM" id="SSF55326">
    <property type="entry name" value="PurM N-terminal domain-like"/>
    <property type="match status" value="1"/>
</dbReference>
<dbReference type="Pfam" id="PF02769">
    <property type="entry name" value="AIRS_C"/>
    <property type="match status" value="1"/>
</dbReference>
<comment type="subunit">
    <text evidence="9">Homodimer.</text>
</comment>
<feature type="binding site" description="in other chain" evidence="9">
    <location>
        <position position="39"/>
    </location>
    <ligand>
        <name>ATP</name>
        <dbReference type="ChEBI" id="CHEBI:30616"/>
        <note>ligand shared between dimeric partners</note>
    </ligand>
</feature>
<comment type="caution">
    <text evidence="9">Lacks conserved residue(s) required for the propagation of feature annotation.</text>
</comment>
<dbReference type="NCBIfam" id="TIGR00476">
    <property type="entry name" value="selD"/>
    <property type="match status" value="1"/>
</dbReference>
<dbReference type="GO" id="GO:0016260">
    <property type="term" value="P:selenocysteine biosynthetic process"/>
    <property type="evidence" value="ECO:0007669"/>
    <property type="project" value="InterPro"/>
</dbReference>
<evidence type="ECO:0000256" key="1">
    <source>
        <dbReference type="ARBA" id="ARBA00008026"/>
    </source>
</evidence>
<dbReference type="InterPro" id="IPR010918">
    <property type="entry name" value="PurM-like_C_dom"/>
</dbReference>
<name>A0A0S7XQ43_9BACT</name>
<dbReference type="AlphaFoldDB" id="A0A0S7XQ43"/>
<dbReference type="PANTHER" id="PTHR10256">
    <property type="entry name" value="SELENIDE, WATER DIKINASE"/>
    <property type="match status" value="1"/>
</dbReference>
<feature type="binding site" description="in other chain" evidence="9">
    <location>
        <position position="62"/>
    </location>
    <ligand>
        <name>ATP</name>
        <dbReference type="ChEBI" id="CHEBI:30616"/>
        <note>ligand shared between dimeric partners</note>
    </ligand>
</feature>
<evidence type="ECO:0000313" key="13">
    <source>
        <dbReference type="Proteomes" id="UP000052020"/>
    </source>
</evidence>
<dbReference type="InterPro" id="IPR016188">
    <property type="entry name" value="PurM-like_N"/>
</dbReference>
<comment type="function">
    <text evidence="9">Synthesizes selenophosphate from selenide and ATP.</text>
</comment>
<dbReference type="PANTHER" id="PTHR10256:SF0">
    <property type="entry name" value="INACTIVE SELENIDE, WATER DIKINASE-LIKE PROTEIN-RELATED"/>
    <property type="match status" value="1"/>
</dbReference>
<keyword evidence="3 9" id="KW-0479">Metal-binding</keyword>
<feature type="binding site" evidence="9">
    <location>
        <begin position="110"/>
        <end position="112"/>
    </location>
    <ligand>
        <name>ATP</name>
        <dbReference type="ChEBI" id="CHEBI:30616"/>
        <note>ligand shared between dimeric partners</note>
    </ligand>
</feature>
<gene>
    <name evidence="9" type="primary">selD</name>
    <name evidence="12" type="ORF">AMK68_01355</name>
</gene>
<evidence type="ECO:0000259" key="10">
    <source>
        <dbReference type="Pfam" id="PF00586"/>
    </source>
</evidence>
<dbReference type="GO" id="GO:0004756">
    <property type="term" value="F:selenide, water dikinase activity"/>
    <property type="evidence" value="ECO:0007669"/>
    <property type="project" value="UniProtKB-UniRule"/>
</dbReference>
<keyword evidence="7 9" id="KW-0460">Magnesium</keyword>
<feature type="binding site" description="in other chain" evidence="9">
    <location>
        <begin position="19"/>
        <end position="21"/>
    </location>
    <ligand>
        <name>ATP</name>
        <dbReference type="ChEBI" id="CHEBI:30616"/>
        <note>ligand shared between dimeric partners</note>
    </ligand>
</feature>
<evidence type="ECO:0000256" key="5">
    <source>
        <dbReference type="ARBA" id="ARBA00022777"/>
    </source>
</evidence>
<dbReference type="HAMAP" id="MF_00625">
    <property type="entry name" value="SelD"/>
    <property type="match status" value="1"/>
</dbReference>
<dbReference type="InterPro" id="IPR004536">
    <property type="entry name" value="SPS/SelD"/>
</dbReference>
<dbReference type="GO" id="GO:0005524">
    <property type="term" value="F:ATP binding"/>
    <property type="evidence" value="ECO:0007669"/>
    <property type="project" value="UniProtKB-UniRule"/>
</dbReference>
<comment type="caution">
    <text evidence="12">The sequence shown here is derived from an EMBL/GenBank/DDBJ whole genome shotgun (WGS) entry which is preliminary data.</text>
</comment>
<sequence length="321" mass="33230">MLRCLPTITDPAVLISTSTADDAGVYRVADDLALVQSVDYFTAIVDDPYAFGAIAAANALSDIYAMGARPLTGLNIIGFPKKRLPMEVMYDILRGGADKATEAEVVIIGGHTIEDSEPKYGIAVTGVVHPDRIISNAGAQPGDSLVLTKPLGMGIITTALRIDKASDEVMAEAIAVMATLNRAASEAMIVAGAHACTDVTGYGLVGHLGEMTAASGVGAELSVEKIPVVEATWDLARQGIVSGGARRTEDFLGERVVWASAVPAEAQLIVCDAETSGGLLIAVAPDREASLVAALRGAATPAASVIGKISADPRHRIHVRH</sequence>
<dbReference type="GO" id="GO:0005737">
    <property type="term" value="C:cytoplasm"/>
    <property type="evidence" value="ECO:0007669"/>
    <property type="project" value="TreeGrafter"/>
</dbReference>
<evidence type="ECO:0000256" key="3">
    <source>
        <dbReference type="ARBA" id="ARBA00022723"/>
    </source>
</evidence>
<dbReference type="InterPro" id="IPR036676">
    <property type="entry name" value="PurM-like_C_sf"/>
</dbReference>
<dbReference type="PIRSF" id="PIRSF036407">
    <property type="entry name" value="Selenphspht_syn"/>
    <property type="match status" value="1"/>
</dbReference>
<dbReference type="NCBIfam" id="NF002098">
    <property type="entry name" value="PRK00943.1"/>
    <property type="match status" value="1"/>
</dbReference>
<accession>A0A0S7XQ43</accession>
<keyword evidence="2 9" id="KW-0808">Transferase</keyword>
<comment type="cofactor">
    <cofactor evidence="9">
        <name>Mg(2+)</name>
        <dbReference type="ChEBI" id="CHEBI:18420"/>
    </cofactor>
    <text evidence="9">Binds 1 Mg(2+) ion per monomer.</text>
</comment>
<dbReference type="SUPFAM" id="SSF56042">
    <property type="entry name" value="PurM C-terminal domain-like"/>
    <property type="match status" value="1"/>
</dbReference>
<dbReference type="EMBL" id="LIZY01000021">
    <property type="protein sequence ID" value="KPJ64552.1"/>
    <property type="molecule type" value="Genomic_DNA"/>
</dbReference>
<dbReference type="Gene3D" id="3.30.1330.10">
    <property type="entry name" value="PurM-like, N-terminal domain"/>
    <property type="match status" value="1"/>
</dbReference>